<dbReference type="Gene3D" id="2.60.40.790">
    <property type="match status" value="1"/>
</dbReference>
<gene>
    <name evidence="1" type="ORF">CSSPJE1EN1_LOCUS2624</name>
</gene>
<dbReference type="PANTHER" id="PTHR34661:SF1">
    <property type="entry name" value="INCREASED DNA METHYLATION 3"/>
    <property type="match status" value="1"/>
</dbReference>
<dbReference type="SUPFAM" id="SSF49764">
    <property type="entry name" value="HSP20-like chaperones"/>
    <property type="match status" value="1"/>
</dbReference>
<dbReference type="Proteomes" id="UP001497444">
    <property type="component" value="Chromosome 10"/>
</dbReference>
<evidence type="ECO:0000313" key="1">
    <source>
        <dbReference type="EMBL" id="CAK9257146.1"/>
    </source>
</evidence>
<name>A0ABP0VT90_9BRYO</name>
<keyword evidence="2" id="KW-1185">Reference proteome</keyword>
<dbReference type="PANTHER" id="PTHR34661">
    <property type="entry name" value="INCREASED DNA METHYLATION 3"/>
    <property type="match status" value="1"/>
</dbReference>
<dbReference type="EMBL" id="OZ020105">
    <property type="protein sequence ID" value="CAK9257146.1"/>
    <property type="molecule type" value="Genomic_DNA"/>
</dbReference>
<proteinExistence type="predicted"/>
<evidence type="ECO:0000313" key="2">
    <source>
        <dbReference type="Proteomes" id="UP001497444"/>
    </source>
</evidence>
<reference evidence="1" key="1">
    <citation type="submission" date="2024-02" db="EMBL/GenBank/DDBJ databases">
        <authorList>
            <consortium name="ELIXIR-Norway"/>
            <consortium name="Elixir Norway"/>
        </authorList>
    </citation>
    <scope>NUCLEOTIDE SEQUENCE</scope>
</reference>
<accession>A0ABP0VT90</accession>
<protein>
    <submittedName>
        <fullName evidence="1">Uncharacterized protein</fullName>
    </submittedName>
</protein>
<dbReference type="CDD" id="cd06464">
    <property type="entry name" value="ACD_sHsps-like"/>
    <property type="match status" value="1"/>
</dbReference>
<dbReference type="InterPro" id="IPR008978">
    <property type="entry name" value="HSP20-like_chaperone"/>
</dbReference>
<organism evidence="1 2">
    <name type="scientific">Sphagnum jensenii</name>
    <dbReference type="NCBI Taxonomy" id="128206"/>
    <lineage>
        <taxon>Eukaryota</taxon>
        <taxon>Viridiplantae</taxon>
        <taxon>Streptophyta</taxon>
        <taxon>Embryophyta</taxon>
        <taxon>Bryophyta</taxon>
        <taxon>Sphagnophytina</taxon>
        <taxon>Sphagnopsida</taxon>
        <taxon>Sphagnales</taxon>
        <taxon>Sphagnaceae</taxon>
        <taxon>Sphagnum</taxon>
    </lineage>
</organism>
<sequence>MEQSSPASQSEFAQEPTNSTPKARVGASTNDQRFLLVFILGSYFGPDLRDEVPHKSALQRAVMGLPPYTAEQLVASVFKLSEIESIYYYALRNAHPSARVKLQSLYKFLQGHLAPPVKETLEDMRQFTAFFPHHLHRHARYKGTYKVVESMVFIHDPDTSYMKPEDIERFKRLSGLSELALNWEDARSFQHGQRSDRDEERQEIRGHPLIVTETISERRKRKKRESQLELLSTTSPVPVPQKEEKVDWSNNKLGATMLLLPALPTVDQWNAVINAAKPSIVLSGTAAVRQSGPLIGLVDIGTCEDAYLFRTALPGVKKDDGDFKCEVECDGKVMIKGTTTTGESRMFKGSRLFHMQTQYLCPPGAFTVSFYLPGPVEPNQFTGTFGSDGILEGIVMKQRARTGAASLIFES</sequence>
<dbReference type="InterPro" id="IPR039321">
    <property type="entry name" value="IDM2/3-like"/>
</dbReference>